<evidence type="ECO:0000256" key="1">
    <source>
        <dbReference type="PROSITE-ProRule" id="PRU00473"/>
    </source>
</evidence>
<evidence type="ECO:0000313" key="5">
    <source>
        <dbReference type="Proteomes" id="UP001221189"/>
    </source>
</evidence>
<keyword evidence="5" id="KW-1185">Reference proteome</keyword>
<dbReference type="CDD" id="cd07185">
    <property type="entry name" value="OmpA_C-like"/>
    <property type="match status" value="1"/>
</dbReference>
<organism evidence="4 5">
    <name type="scientific">Roseateles albus</name>
    <dbReference type="NCBI Taxonomy" id="2987525"/>
    <lineage>
        <taxon>Bacteria</taxon>
        <taxon>Pseudomonadati</taxon>
        <taxon>Pseudomonadota</taxon>
        <taxon>Betaproteobacteria</taxon>
        <taxon>Burkholderiales</taxon>
        <taxon>Sphaerotilaceae</taxon>
        <taxon>Roseateles</taxon>
    </lineage>
</organism>
<keyword evidence="2" id="KW-1133">Transmembrane helix</keyword>
<gene>
    <name evidence="4" type="ORF">PRZ03_18555</name>
</gene>
<evidence type="ECO:0000259" key="3">
    <source>
        <dbReference type="PROSITE" id="PS51123"/>
    </source>
</evidence>
<dbReference type="SUPFAM" id="SSF103088">
    <property type="entry name" value="OmpA-like"/>
    <property type="match status" value="1"/>
</dbReference>
<dbReference type="InterPro" id="IPR036737">
    <property type="entry name" value="OmpA-like_sf"/>
</dbReference>
<sequence>MASSDKQDDNERIALWLVGLVIAILLVSITSYVLIKQRHRAAPAPVAVAAMSDADLYDAPLSGELLATVHFGFAEATVPVEAAPDLARAMEALMAAPARKIVIAGFHDASGDAAKNAELAKQRAIATRSVLTAAGVDAGRILLRKPESTLADGTADEARRVEIRLLD</sequence>
<dbReference type="RefSeq" id="WP_263532151.1">
    <property type="nucleotide sequence ID" value="NZ_JAQQXT010000013.1"/>
</dbReference>
<keyword evidence="1 2" id="KW-0472">Membrane</keyword>
<evidence type="ECO:0000313" key="4">
    <source>
        <dbReference type="EMBL" id="MDC8773582.1"/>
    </source>
</evidence>
<accession>A0ABT5KJL8</accession>
<proteinExistence type="predicted"/>
<name>A0ABT5KJL8_9BURK</name>
<evidence type="ECO:0000256" key="2">
    <source>
        <dbReference type="SAM" id="Phobius"/>
    </source>
</evidence>
<dbReference type="EMBL" id="JAQQXT010000013">
    <property type="protein sequence ID" value="MDC8773582.1"/>
    <property type="molecule type" value="Genomic_DNA"/>
</dbReference>
<reference evidence="4 5" key="1">
    <citation type="submission" date="2022-10" db="EMBL/GenBank/DDBJ databases">
        <title>Paucibacter sp. hw1 Genome sequencing.</title>
        <authorList>
            <person name="Park S."/>
        </authorList>
    </citation>
    <scope>NUCLEOTIDE SEQUENCE [LARGE SCALE GENOMIC DNA]</scope>
    <source>
        <strain evidence="5">hw1</strain>
    </source>
</reference>
<dbReference type="Proteomes" id="UP001221189">
    <property type="component" value="Unassembled WGS sequence"/>
</dbReference>
<feature type="domain" description="OmpA-like" evidence="3">
    <location>
        <begin position="58"/>
        <end position="167"/>
    </location>
</feature>
<dbReference type="PROSITE" id="PS51123">
    <property type="entry name" value="OMPA_2"/>
    <property type="match status" value="1"/>
</dbReference>
<keyword evidence="2" id="KW-0812">Transmembrane</keyword>
<comment type="caution">
    <text evidence="4">The sequence shown here is derived from an EMBL/GenBank/DDBJ whole genome shotgun (WGS) entry which is preliminary data.</text>
</comment>
<feature type="transmembrane region" description="Helical" evidence="2">
    <location>
        <begin position="13"/>
        <end position="35"/>
    </location>
</feature>
<dbReference type="Pfam" id="PF00691">
    <property type="entry name" value="OmpA"/>
    <property type="match status" value="1"/>
</dbReference>
<protein>
    <submittedName>
        <fullName evidence="4">OmpA family protein</fullName>
    </submittedName>
</protein>
<dbReference type="InterPro" id="IPR006665">
    <property type="entry name" value="OmpA-like"/>
</dbReference>
<dbReference type="Gene3D" id="3.30.1330.60">
    <property type="entry name" value="OmpA-like domain"/>
    <property type="match status" value="1"/>
</dbReference>